<dbReference type="Gene3D" id="3.30.1490.20">
    <property type="entry name" value="ATP-grasp fold, A domain"/>
    <property type="match status" value="1"/>
</dbReference>
<keyword evidence="4" id="KW-0670">Pyruvate</keyword>
<dbReference type="EMBL" id="JBHSBM010000016">
    <property type="protein sequence ID" value="MFC4058905.1"/>
    <property type="molecule type" value="Genomic_DNA"/>
</dbReference>
<dbReference type="PANTHER" id="PTHR22931:SF9">
    <property type="entry name" value="PYRUVATE, PHOSPHATE DIKINASE 1, CHLOROPLASTIC"/>
    <property type="match status" value="1"/>
</dbReference>
<evidence type="ECO:0000256" key="1">
    <source>
        <dbReference type="SAM" id="MobiDB-lite"/>
    </source>
</evidence>
<feature type="non-terminal residue" evidence="4">
    <location>
        <position position="475"/>
    </location>
</feature>
<dbReference type="Proteomes" id="UP001595850">
    <property type="component" value="Unassembled WGS sequence"/>
</dbReference>
<dbReference type="GO" id="GO:0050242">
    <property type="term" value="F:pyruvate, phosphate dikinase activity"/>
    <property type="evidence" value="ECO:0007669"/>
    <property type="project" value="UniProtKB-EC"/>
</dbReference>
<keyword evidence="5" id="KW-1185">Reference proteome</keyword>
<gene>
    <name evidence="4" type="ORF">ACFOWE_11400</name>
</gene>
<dbReference type="InterPro" id="IPR002192">
    <property type="entry name" value="PPDK_AMP/ATP-bd"/>
</dbReference>
<accession>A0ABV8IAP1</accession>
<dbReference type="Gene3D" id="3.50.30.10">
    <property type="entry name" value="Phosphohistidine domain"/>
    <property type="match status" value="1"/>
</dbReference>
<dbReference type="InterPro" id="IPR010121">
    <property type="entry name" value="Pyruvate_phosphate_dikinase"/>
</dbReference>
<dbReference type="NCBIfam" id="NF004531">
    <property type="entry name" value="PRK05878.1"/>
    <property type="match status" value="1"/>
</dbReference>
<evidence type="ECO:0000313" key="4">
    <source>
        <dbReference type="EMBL" id="MFC4058905.1"/>
    </source>
</evidence>
<dbReference type="Pfam" id="PF01326">
    <property type="entry name" value="PPDK_N"/>
    <property type="match status" value="1"/>
</dbReference>
<dbReference type="Pfam" id="PF00391">
    <property type="entry name" value="PEP-utilizers"/>
    <property type="match status" value="1"/>
</dbReference>
<feature type="compositionally biased region" description="Basic and acidic residues" evidence="1">
    <location>
        <begin position="182"/>
        <end position="191"/>
    </location>
</feature>
<reference evidence="5" key="1">
    <citation type="journal article" date="2019" name="Int. J. Syst. Evol. Microbiol.">
        <title>The Global Catalogue of Microorganisms (GCM) 10K type strain sequencing project: providing services to taxonomists for standard genome sequencing and annotation.</title>
        <authorList>
            <consortium name="The Broad Institute Genomics Platform"/>
            <consortium name="The Broad Institute Genome Sequencing Center for Infectious Disease"/>
            <person name="Wu L."/>
            <person name="Ma J."/>
        </authorList>
    </citation>
    <scope>NUCLEOTIDE SEQUENCE [LARGE SCALE GENOMIC DNA]</scope>
    <source>
        <strain evidence="5">TBRC 4489</strain>
    </source>
</reference>
<dbReference type="InterPro" id="IPR008279">
    <property type="entry name" value="PEP-util_enz_mobile_dom"/>
</dbReference>
<feature type="compositionally biased region" description="Acidic residues" evidence="1">
    <location>
        <begin position="169"/>
        <end position="179"/>
    </location>
</feature>
<evidence type="ECO:0000313" key="5">
    <source>
        <dbReference type="Proteomes" id="UP001595850"/>
    </source>
</evidence>
<evidence type="ECO:0000259" key="2">
    <source>
        <dbReference type="Pfam" id="PF00391"/>
    </source>
</evidence>
<feature type="region of interest" description="Disordered" evidence="1">
    <location>
        <begin position="162"/>
        <end position="191"/>
    </location>
</feature>
<dbReference type="PANTHER" id="PTHR22931">
    <property type="entry name" value="PHOSPHOENOLPYRUVATE DIKINASE-RELATED"/>
    <property type="match status" value="1"/>
</dbReference>
<feature type="domain" description="PEP-utilising enzyme mobile" evidence="2">
    <location>
        <begin position="438"/>
        <end position="475"/>
    </location>
</feature>
<keyword evidence="4" id="KW-0808">Transferase</keyword>
<feature type="domain" description="Pyruvate phosphate dikinase AMP/ATP-binding" evidence="3">
    <location>
        <begin position="55"/>
        <end position="303"/>
    </location>
</feature>
<evidence type="ECO:0000259" key="3">
    <source>
        <dbReference type="Pfam" id="PF01326"/>
    </source>
</evidence>
<name>A0ABV8IAP1_9ACTN</name>
<proteinExistence type="predicted"/>
<dbReference type="Gene3D" id="3.30.470.20">
    <property type="entry name" value="ATP-grasp fold, B domain"/>
    <property type="match status" value="1"/>
</dbReference>
<dbReference type="EC" id="2.7.9.1" evidence="4"/>
<organism evidence="4 5">
    <name type="scientific">Planomonospora corallina</name>
    <dbReference type="NCBI Taxonomy" id="1806052"/>
    <lineage>
        <taxon>Bacteria</taxon>
        <taxon>Bacillati</taxon>
        <taxon>Actinomycetota</taxon>
        <taxon>Actinomycetes</taxon>
        <taxon>Streptosporangiales</taxon>
        <taxon>Streptosporangiaceae</taxon>
        <taxon>Planomonospora</taxon>
    </lineage>
</organism>
<dbReference type="Gene3D" id="1.10.189.10">
    <property type="entry name" value="Pyruvate Phosphate Dikinase, domain 2"/>
    <property type="match status" value="1"/>
</dbReference>
<dbReference type="SUPFAM" id="SSF52009">
    <property type="entry name" value="Phosphohistidine domain"/>
    <property type="match status" value="1"/>
</dbReference>
<protein>
    <submittedName>
        <fullName evidence="4">Pyruvate, phosphate dikinase</fullName>
        <ecNumber evidence="4">2.7.9.1</ecNumber>
    </submittedName>
</protein>
<dbReference type="RefSeq" id="WP_377287229.1">
    <property type="nucleotide sequence ID" value="NZ_JBHSBM010000016.1"/>
</dbReference>
<comment type="caution">
    <text evidence="4">The sequence shown here is derived from an EMBL/GenBank/DDBJ whole genome shotgun (WGS) entry which is preliminary data.</text>
</comment>
<dbReference type="Gene3D" id="1.20.80.30">
    <property type="match status" value="1"/>
</dbReference>
<dbReference type="SUPFAM" id="SSF56059">
    <property type="entry name" value="Glutathione synthetase ATP-binding domain-like"/>
    <property type="match status" value="1"/>
</dbReference>
<dbReference type="InterPro" id="IPR036637">
    <property type="entry name" value="Phosphohistidine_dom_sf"/>
</dbReference>
<sequence>MTWIHPLSAETEESADVLGGKAHGLVVLRRLGLPVPDGFVIGTAACRAFLRDGRLPDGLGAELAAAVSGLEAATGRRLGGPERPLAVAVRSGGAVSMPGMMDTILNLGLTAGAAAGLAAETGDQRFALDARLRFLSGFASVVLGLPPERLDAVVRGASARADGAAGEASGEEASGEEASGEGTRRTEADGEAARLTEAIRDVEALIRERTGEPVPDDATLQLEPAIRAVFSSWDTPRARTYRDLHGVPHDLGTAVTVQAMVFGNRDDRSGSGVAFSRDPGTGERVPFGEVLFGRQGEEVVSGRSATRPLSELAGREPEVWSRLLEALDRVEGHYRDACHVEFTFEAGELWILQVRPGGLTGRAAVRVAVDLADAGVIGRREALLRVAPHHLRYARTPRTEAADAADVLARGLGACPGVATGRVATTSDSAARMAADGPVVLVRPHTSPLDMHGLAAAAGIVTAVGGPASHAAVVA</sequence>
<dbReference type="InterPro" id="IPR013815">
    <property type="entry name" value="ATP_grasp_subdomain_1"/>
</dbReference>